<evidence type="ECO:0000313" key="1">
    <source>
        <dbReference type="EMBL" id="RCU48136.1"/>
    </source>
</evidence>
<proteinExistence type="predicted"/>
<gene>
    <name evidence="1" type="ORF">DU504_12990</name>
</gene>
<accession>A0A368ND42</accession>
<protein>
    <submittedName>
        <fullName evidence="1">Uncharacterized protein</fullName>
    </submittedName>
</protein>
<organism evidence="1 2">
    <name type="scientific">Haloplanus salinus</name>
    <dbReference type="NCBI Taxonomy" id="1126245"/>
    <lineage>
        <taxon>Archaea</taxon>
        <taxon>Methanobacteriati</taxon>
        <taxon>Methanobacteriota</taxon>
        <taxon>Stenosarchaea group</taxon>
        <taxon>Halobacteria</taxon>
        <taxon>Halobacteriales</taxon>
        <taxon>Haloferacaceae</taxon>
        <taxon>Haloplanus</taxon>
    </lineage>
</organism>
<reference evidence="1 2" key="1">
    <citation type="submission" date="2018-07" db="EMBL/GenBank/DDBJ databases">
        <title>Genome sequences of Haloplanus salinus JCM 18368T.</title>
        <authorList>
            <person name="Kim Y.B."/>
            <person name="Roh S.W."/>
        </authorList>
    </citation>
    <scope>NUCLEOTIDE SEQUENCE [LARGE SCALE GENOMIC DNA]</scope>
    <source>
        <strain evidence="1 2">JCM 18368</strain>
    </source>
</reference>
<name>A0A368ND42_9EURY</name>
<comment type="caution">
    <text evidence="1">The sequence shown here is derived from an EMBL/GenBank/DDBJ whole genome shotgun (WGS) entry which is preliminary data.</text>
</comment>
<keyword evidence="2" id="KW-1185">Reference proteome</keyword>
<sequence>MPVERVEQFGEHRPGEPRSIRHLVDRRVGVHDGSLHVVVSALGERETPRRRPGPWNHLF</sequence>
<dbReference type="EMBL" id="QPHM01000001">
    <property type="protein sequence ID" value="RCU48136.1"/>
    <property type="molecule type" value="Genomic_DNA"/>
</dbReference>
<dbReference type="Proteomes" id="UP000252189">
    <property type="component" value="Unassembled WGS sequence"/>
</dbReference>
<dbReference type="AlphaFoldDB" id="A0A368ND42"/>
<evidence type="ECO:0000313" key="2">
    <source>
        <dbReference type="Proteomes" id="UP000252189"/>
    </source>
</evidence>